<feature type="transmembrane region" description="Helical" evidence="1">
    <location>
        <begin position="182"/>
        <end position="200"/>
    </location>
</feature>
<evidence type="ECO:0000313" key="4">
    <source>
        <dbReference type="Proteomes" id="UP000549911"/>
    </source>
</evidence>
<dbReference type="AlphaFoldDB" id="A0A7Y9H0C0"/>
<name>A0A7Y9H0C0_9ACTN</name>
<feature type="domain" description="NERD" evidence="2">
    <location>
        <begin position="10"/>
        <end position="106"/>
    </location>
</feature>
<comment type="caution">
    <text evidence="3">The sequence shown here is derived from an EMBL/GenBank/DDBJ whole genome shotgun (WGS) entry which is preliminary data.</text>
</comment>
<organism evidence="3 4">
    <name type="scientific">Nocardioides cavernae</name>
    <dbReference type="NCBI Taxonomy" id="1921566"/>
    <lineage>
        <taxon>Bacteria</taxon>
        <taxon>Bacillati</taxon>
        <taxon>Actinomycetota</taxon>
        <taxon>Actinomycetes</taxon>
        <taxon>Propionibacteriales</taxon>
        <taxon>Nocardioidaceae</taxon>
        <taxon>Nocardioides</taxon>
    </lineage>
</organism>
<accession>A0A7Y9H0C0</accession>
<keyword evidence="1" id="KW-0472">Membrane</keyword>
<reference evidence="3 4" key="2">
    <citation type="submission" date="2020-08" db="EMBL/GenBank/DDBJ databases">
        <title>The Agave Microbiome: Exploring the role of microbial communities in plant adaptations to desert environments.</title>
        <authorList>
            <person name="Partida-Martinez L.P."/>
        </authorList>
    </citation>
    <scope>NUCLEOTIDE SEQUENCE [LARGE SCALE GENOMIC DNA]</scope>
    <source>
        <strain evidence="3 4">AT2.17</strain>
    </source>
</reference>
<evidence type="ECO:0000313" key="3">
    <source>
        <dbReference type="EMBL" id="NYE35631.1"/>
    </source>
</evidence>
<dbReference type="EMBL" id="JACCBW010000001">
    <property type="protein sequence ID" value="NYE35631.1"/>
    <property type="molecule type" value="Genomic_DNA"/>
</dbReference>
<proteinExistence type="predicted"/>
<keyword evidence="1" id="KW-0812">Transmembrane</keyword>
<dbReference type="Pfam" id="PF08378">
    <property type="entry name" value="NERD"/>
    <property type="match status" value="1"/>
</dbReference>
<gene>
    <name evidence="3" type="ORF">F4692_000735</name>
</gene>
<evidence type="ECO:0000256" key="1">
    <source>
        <dbReference type="SAM" id="Phobius"/>
    </source>
</evidence>
<sequence length="244" mass="26799">MGAGIATHQRGAGSEAEVARALRRLPEGWFVFHDVPWRGRPGVTIDHVVVGPAGVFVIEAESWDGTIEVRDGVLTQDGQSREQAVDLAARAAIAVQGVVPGRCFPVVCFDGAPLSAWARDVLVCSSSTVLLKLRSLPHRLSDDDVRRCVAAIEAQSRHRHLSVTSMRARTKRQPERRKQARPVLFTVALLELVLGALLVLSGSVQDTADWVTQGYVSVTDKDDRDMKPVRIRRDVDPRHQGAHR</sequence>
<evidence type="ECO:0000259" key="2">
    <source>
        <dbReference type="PROSITE" id="PS50965"/>
    </source>
</evidence>
<dbReference type="Proteomes" id="UP000549911">
    <property type="component" value="Unassembled WGS sequence"/>
</dbReference>
<dbReference type="InterPro" id="IPR011528">
    <property type="entry name" value="NERD"/>
</dbReference>
<keyword evidence="4" id="KW-1185">Reference proteome</keyword>
<keyword evidence="1" id="KW-1133">Transmembrane helix</keyword>
<protein>
    <recommendedName>
        <fullName evidence="2">NERD domain-containing protein</fullName>
    </recommendedName>
</protein>
<reference evidence="3 4" key="1">
    <citation type="submission" date="2020-07" db="EMBL/GenBank/DDBJ databases">
        <authorList>
            <person name="Partida-Martinez L."/>
            <person name="Huntemann M."/>
            <person name="Clum A."/>
            <person name="Wang J."/>
            <person name="Palaniappan K."/>
            <person name="Ritter S."/>
            <person name="Chen I.-M."/>
            <person name="Stamatis D."/>
            <person name="Reddy T."/>
            <person name="O'Malley R."/>
            <person name="Daum C."/>
            <person name="Shapiro N."/>
            <person name="Ivanova N."/>
            <person name="Kyrpides N."/>
            <person name="Woyke T."/>
        </authorList>
    </citation>
    <scope>NUCLEOTIDE SEQUENCE [LARGE SCALE GENOMIC DNA]</scope>
    <source>
        <strain evidence="3 4">AT2.17</strain>
    </source>
</reference>
<dbReference type="RefSeq" id="WP_179618260.1">
    <property type="nucleotide sequence ID" value="NZ_JACCBW010000001.1"/>
</dbReference>
<dbReference type="PROSITE" id="PS50965">
    <property type="entry name" value="NERD"/>
    <property type="match status" value="1"/>
</dbReference>